<proteinExistence type="predicted"/>
<dbReference type="RefSeq" id="WP_343950692.1">
    <property type="nucleotide sequence ID" value="NZ_BAAAHQ010000015.1"/>
</dbReference>
<sequence length="352" mass="38446">MNEFDQIKQARPDVPDYDPGTKAMARDRLVRAGGSRFAWRRSHTLAVAGALSLAVAFTATRFLPADAPPQAGPPSVAMPQVNLMSAAQVLQRAAGAPAEEIDPRDDQFIVTESQTMYPAHAFTEDKEERYLYRSKRKIWVSADGSTDADRRAGVLQSEMLEPAQYPGWPIPQIARDEAGRTETVPLVQCEKLPERLRDDYATLKKLPTDPGAMREHLFRLFPGGDKADRTQEVWMGASEWLRESHMPSAQRSALFTALSTLPGIQVVQDAEDAAGRKGIAVGVPMHGVRQELVFDTETYTLLGERGIVVDEKAAKAPVGSLVTSTAQLTVSVADSAPDAPVTEDYDCSKNQG</sequence>
<evidence type="ECO:0000256" key="1">
    <source>
        <dbReference type="SAM" id="MobiDB-lite"/>
    </source>
</evidence>
<feature type="compositionally biased region" description="Basic and acidic residues" evidence="1">
    <location>
        <begin position="1"/>
        <end position="14"/>
    </location>
</feature>
<dbReference type="Proteomes" id="UP001501578">
    <property type="component" value="Unassembled WGS sequence"/>
</dbReference>
<reference evidence="2 3" key="1">
    <citation type="journal article" date="2019" name="Int. J. Syst. Evol. Microbiol.">
        <title>The Global Catalogue of Microorganisms (GCM) 10K type strain sequencing project: providing services to taxonomists for standard genome sequencing and annotation.</title>
        <authorList>
            <consortium name="The Broad Institute Genomics Platform"/>
            <consortium name="The Broad Institute Genome Sequencing Center for Infectious Disease"/>
            <person name="Wu L."/>
            <person name="Ma J."/>
        </authorList>
    </citation>
    <scope>NUCLEOTIDE SEQUENCE [LARGE SCALE GENOMIC DNA]</scope>
    <source>
        <strain evidence="2 3">JCM 11136</strain>
    </source>
</reference>
<keyword evidence="3" id="KW-1185">Reference proteome</keyword>
<evidence type="ECO:0008006" key="4">
    <source>
        <dbReference type="Google" id="ProtNLM"/>
    </source>
</evidence>
<comment type="caution">
    <text evidence="2">The sequence shown here is derived from an EMBL/GenBank/DDBJ whole genome shotgun (WGS) entry which is preliminary data.</text>
</comment>
<gene>
    <name evidence="2" type="ORF">GCM10009560_32480</name>
</gene>
<organism evidence="2 3">
    <name type="scientific">Nonomuraea longicatena</name>
    <dbReference type="NCBI Taxonomy" id="83682"/>
    <lineage>
        <taxon>Bacteria</taxon>
        <taxon>Bacillati</taxon>
        <taxon>Actinomycetota</taxon>
        <taxon>Actinomycetes</taxon>
        <taxon>Streptosporangiales</taxon>
        <taxon>Streptosporangiaceae</taxon>
        <taxon>Nonomuraea</taxon>
    </lineage>
</organism>
<dbReference type="InterPro" id="IPR047789">
    <property type="entry name" value="CU044_5270-like"/>
</dbReference>
<name>A0ABN1PJ36_9ACTN</name>
<dbReference type="NCBIfam" id="NF038083">
    <property type="entry name" value="CU044_5270_fam"/>
    <property type="match status" value="1"/>
</dbReference>
<evidence type="ECO:0000313" key="2">
    <source>
        <dbReference type="EMBL" id="GAA0928970.1"/>
    </source>
</evidence>
<dbReference type="EMBL" id="BAAAHQ010000015">
    <property type="protein sequence ID" value="GAA0928970.1"/>
    <property type="molecule type" value="Genomic_DNA"/>
</dbReference>
<evidence type="ECO:0000313" key="3">
    <source>
        <dbReference type="Proteomes" id="UP001501578"/>
    </source>
</evidence>
<feature type="region of interest" description="Disordered" evidence="1">
    <location>
        <begin position="1"/>
        <end position="21"/>
    </location>
</feature>
<accession>A0ABN1PJ36</accession>
<protein>
    <recommendedName>
        <fullName evidence="4">CU044_5270 family protein</fullName>
    </recommendedName>
</protein>